<dbReference type="Proteomes" id="UP000184440">
    <property type="component" value="Unassembled WGS sequence"/>
</dbReference>
<evidence type="ECO:0008006" key="3">
    <source>
        <dbReference type="Google" id="ProtNLM"/>
    </source>
</evidence>
<protein>
    <recommendedName>
        <fullName evidence="3">Extracellular solute-binding protein</fullName>
    </recommendedName>
</protein>
<dbReference type="OrthoDB" id="5418945at2"/>
<name>A0A1M7RPN7_9ACTN</name>
<organism evidence="1 2">
    <name type="scientific">Cryptosporangium aurantiacum</name>
    <dbReference type="NCBI Taxonomy" id="134849"/>
    <lineage>
        <taxon>Bacteria</taxon>
        <taxon>Bacillati</taxon>
        <taxon>Actinomycetota</taxon>
        <taxon>Actinomycetes</taxon>
        <taxon>Cryptosporangiales</taxon>
        <taxon>Cryptosporangiaceae</taxon>
        <taxon>Cryptosporangium</taxon>
    </lineage>
</organism>
<gene>
    <name evidence="1" type="ORF">SAMN05443668_13418</name>
</gene>
<sequence length="371" mass="39499">MRRWFGIGMATVLVVGVVFVAVAGRDQGTDEKAAAGDCGSTTIVRGVVGSEKSAFFADPRVRDAFATHCLVIKVDPAGSREIATTVDLDRYQFAFPSSSPAAEKLQRARSVQRVYTPFSSPMAVATFAPIVRTLTAAGVVRRTGTYSVLDMAKYLDLVARGVRWDALPGNTDYPARKSVLVTTTDPRSSNSAAMYAAIASYVLNGDAVVQDKAAEKRVLPTLSKLFLGQGYTDNSTEGPFEDYLATGIGKTPLVMIYEAQYVARLNRADGAIRPDMTLIYPSPTVLSKHTLVPLAPAGDQVGELLTSDPTLTALAAEHGYRTASPGAFRSVLDRAGPAAAPIAGDLVDVVEPPAYETSERLLNAIADAYNR</sequence>
<keyword evidence="2" id="KW-1185">Reference proteome</keyword>
<reference evidence="1 2" key="1">
    <citation type="submission" date="2016-11" db="EMBL/GenBank/DDBJ databases">
        <authorList>
            <person name="Jaros S."/>
            <person name="Januszkiewicz K."/>
            <person name="Wedrychowicz H."/>
        </authorList>
    </citation>
    <scope>NUCLEOTIDE SEQUENCE [LARGE SCALE GENOMIC DNA]</scope>
    <source>
        <strain evidence="1 2">DSM 46144</strain>
    </source>
</reference>
<dbReference type="RefSeq" id="WP_073266617.1">
    <property type="nucleotide sequence ID" value="NZ_FRCS01000034.1"/>
</dbReference>
<dbReference type="EMBL" id="FRCS01000034">
    <property type="protein sequence ID" value="SHN48121.1"/>
    <property type="molecule type" value="Genomic_DNA"/>
</dbReference>
<proteinExistence type="predicted"/>
<evidence type="ECO:0000313" key="1">
    <source>
        <dbReference type="EMBL" id="SHN48121.1"/>
    </source>
</evidence>
<accession>A0A1M7RPN7</accession>
<evidence type="ECO:0000313" key="2">
    <source>
        <dbReference type="Proteomes" id="UP000184440"/>
    </source>
</evidence>
<dbReference type="STRING" id="134849.SAMN05443668_13418"/>
<dbReference type="AlphaFoldDB" id="A0A1M7RPN7"/>